<dbReference type="Proteomes" id="UP000324897">
    <property type="component" value="Chromosome 6"/>
</dbReference>
<evidence type="ECO:0008006" key="3">
    <source>
        <dbReference type="Google" id="ProtNLM"/>
    </source>
</evidence>
<dbReference type="InterPro" id="IPR001005">
    <property type="entry name" value="SANT/Myb"/>
</dbReference>
<dbReference type="EMBL" id="RWGY01000002">
    <property type="protein sequence ID" value="TVU50920.1"/>
    <property type="molecule type" value="Genomic_DNA"/>
</dbReference>
<dbReference type="CDD" id="cd00167">
    <property type="entry name" value="SANT"/>
    <property type="match status" value="1"/>
</dbReference>
<proteinExistence type="predicted"/>
<name>A0A5J9WUD4_9POAL</name>
<sequence length="318" mass="35008">MPFSVQAGGDQLTVVPVDMSSLVASLGMTLMGFKMPHGALAVTGSDAAGSIAGEVAMVQQPQPESYSKPPVSLRHRGKRKMTNNNVESDFSFVSPRGRIIASIALSDPHSLLCSILRDMDKFSASTSHVVEKKSDVWLKDEDKVLIEALYDARHLPGRSENAIKNHWNATLCSMKAKCRLNKKKSEQSWPGQFSIQEEYICSMYLDDAVNAALPSPSAPSLNLLYSGFLNPTVHASIAGCVPTHAELSFNTANSETVSLNLWMIDLNMKPQLPDQNTISGPNKYYMNYSIKATYGQRMKTNMLIETHGYYARHLSCRS</sequence>
<evidence type="ECO:0000313" key="1">
    <source>
        <dbReference type="EMBL" id="TVU50920.1"/>
    </source>
</evidence>
<accession>A0A5J9WUD4</accession>
<gene>
    <name evidence="1" type="ORF">EJB05_02317</name>
</gene>
<comment type="caution">
    <text evidence="1">The sequence shown here is derived from an EMBL/GenBank/DDBJ whole genome shotgun (WGS) entry which is preliminary data.</text>
</comment>
<dbReference type="OrthoDB" id="2143914at2759"/>
<keyword evidence="2" id="KW-1185">Reference proteome</keyword>
<dbReference type="Gramene" id="TVU50920">
    <property type="protein sequence ID" value="TVU50920"/>
    <property type="gene ID" value="EJB05_02317"/>
</dbReference>
<reference evidence="1 2" key="1">
    <citation type="journal article" date="2019" name="Sci. Rep.">
        <title>A high-quality genome of Eragrostis curvula grass provides insights into Poaceae evolution and supports new strategies to enhance forage quality.</title>
        <authorList>
            <person name="Carballo J."/>
            <person name="Santos B.A.C.M."/>
            <person name="Zappacosta D."/>
            <person name="Garbus I."/>
            <person name="Selva J.P."/>
            <person name="Gallo C.A."/>
            <person name="Diaz A."/>
            <person name="Albertini E."/>
            <person name="Caccamo M."/>
            <person name="Echenique V."/>
        </authorList>
    </citation>
    <scope>NUCLEOTIDE SEQUENCE [LARGE SCALE GENOMIC DNA]</scope>
    <source>
        <strain evidence="2">cv. Victoria</strain>
        <tissue evidence="1">Leaf</tissue>
    </source>
</reference>
<feature type="non-terminal residue" evidence="1">
    <location>
        <position position="1"/>
    </location>
</feature>
<dbReference type="Gene3D" id="1.10.10.60">
    <property type="entry name" value="Homeodomain-like"/>
    <property type="match status" value="1"/>
</dbReference>
<dbReference type="AlphaFoldDB" id="A0A5J9WUD4"/>
<protein>
    <recommendedName>
        <fullName evidence="3">Myb-like domain-containing protein</fullName>
    </recommendedName>
</protein>
<organism evidence="1 2">
    <name type="scientific">Eragrostis curvula</name>
    <name type="common">weeping love grass</name>
    <dbReference type="NCBI Taxonomy" id="38414"/>
    <lineage>
        <taxon>Eukaryota</taxon>
        <taxon>Viridiplantae</taxon>
        <taxon>Streptophyta</taxon>
        <taxon>Embryophyta</taxon>
        <taxon>Tracheophyta</taxon>
        <taxon>Spermatophyta</taxon>
        <taxon>Magnoliopsida</taxon>
        <taxon>Liliopsida</taxon>
        <taxon>Poales</taxon>
        <taxon>Poaceae</taxon>
        <taxon>PACMAD clade</taxon>
        <taxon>Chloridoideae</taxon>
        <taxon>Eragrostideae</taxon>
        <taxon>Eragrostidinae</taxon>
        <taxon>Eragrostis</taxon>
    </lineage>
</organism>
<evidence type="ECO:0000313" key="2">
    <source>
        <dbReference type="Proteomes" id="UP000324897"/>
    </source>
</evidence>